<dbReference type="AlphaFoldDB" id="A0A0P7X1S5"/>
<dbReference type="GO" id="GO:0007166">
    <property type="term" value="P:cell surface receptor signaling pathway"/>
    <property type="evidence" value="ECO:0007669"/>
    <property type="project" value="TreeGrafter"/>
</dbReference>
<dbReference type="InterPro" id="IPR036179">
    <property type="entry name" value="Ig-like_dom_sf"/>
</dbReference>
<dbReference type="EMBL" id="JARO02003430">
    <property type="protein sequence ID" value="KPP70508.1"/>
    <property type="molecule type" value="Genomic_DNA"/>
</dbReference>
<keyword evidence="1" id="KW-0732">Signal</keyword>
<dbReference type="GO" id="GO:0002376">
    <property type="term" value="P:immune system process"/>
    <property type="evidence" value="ECO:0007669"/>
    <property type="project" value="UniProtKB-KW"/>
</dbReference>
<feature type="domain" description="Ig-like" evidence="3">
    <location>
        <begin position="8"/>
        <end position="117"/>
    </location>
</feature>
<dbReference type="InterPro" id="IPR007110">
    <property type="entry name" value="Ig-like_dom"/>
</dbReference>
<gene>
    <name evidence="4" type="ORF">Z043_110655</name>
</gene>
<protein>
    <recommendedName>
        <fullName evidence="3">Ig-like domain-containing protein</fullName>
    </recommendedName>
</protein>
<evidence type="ECO:0000256" key="2">
    <source>
        <dbReference type="ARBA" id="ARBA00022859"/>
    </source>
</evidence>
<keyword evidence="2" id="KW-0391">Immunity</keyword>
<name>A0A0P7X1S5_SCLFO</name>
<dbReference type="InterPro" id="IPR013106">
    <property type="entry name" value="Ig_V-set"/>
</dbReference>
<organism evidence="4 5">
    <name type="scientific">Scleropages formosus</name>
    <name type="common">Asian bonytongue</name>
    <name type="synonym">Osteoglossum formosum</name>
    <dbReference type="NCBI Taxonomy" id="113540"/>
    <lineage>
        <taxon>Eukaryota</taxon>
        <taxon>Metazoa</taxon>
        <taxon>Chordata</taxon>
        <taxon>Craniata</taxon>
        <taxon>Vertebrata</taxon>
        <taxon>Euteleostomi</taxon>
        <taxon>Actinopterygii</taxon>
        <taxon>Neopterygii</taxon>
        <taxon>Teleostei</taxon>
        <taxon>Osteoglossocephala</taxon>
        <taxon>Osteoglossomorpha</taxon>
        <taxon>Osteoglossiformes</taxon>
        <taxon>Osteoglossidae</taxon>
        <taxon>Scleropages</taxon>
    </lineage>
</organism>
<feature type="domain" description="Ig-like" evidence="3">
    <location>
        <begin position="227"/>
        <end position="344"/>
    </location>
</feature>
<dbReference type="InterPro" id="IPR003599">
    <property type="entry name" value="Ig_sub"/>
</dbReference>
<evidence type="ECO:0000256" key="1">
    <source>
        <dbReference type="ARBA" id="ARBA00022729"/>
    </source>
</evidence>
<comment type="caution">
    <text evidence="4">The sequence shown here is derived from an EMBL/GenBank/DDBJ whole genome shotgun (WGS) entry which is preliminary data.</text>
</comment>
<dbReference type="STRING" id="113540.ENSSFOP00015038346"/>
<dbReference type="Pfam" id="PF07686">
    <property type="entry name" value="V-set"/>
    <property type="match status" value="3"/>
</dbReference>
<dbReference type="SUPFAM" id="SSF48726">
    <property type="entry name" value="Immunoglobulin"/>
    <property type="match status" value="3"/>
</dbReference>
<evidence type="ECO:0000313" key="4">
    <source>
        <dbReference type="EMBL" id="KPP70508.1"/>
    </source>
</evidence>
<dbReference type="SMART" id="SM00406">
    <property type="entry name" value="IGv"/>
    <property type="match status" value="3"/>
</dbReference>
<dbReference type="PROSITE" id="PS50835">
    <property type="entry name" value="IG_LIKE"/>
    <property type="match status" value="3"/>
</dbReference>
<dbReference type="PANTHER" id="PTHR23268">
    <property type="entry name" value="T-CELL RECEPTOR BETA CHAIN"/>
    <property type="match status" value="1"/>
</dbReference>
<evidence type="ECO:0000259" key="3">
    <source>
        <dbReference type="PROSITE" id="PS50835"/>
    </source>
</evidence>
<feature type="non-terminal residue" evidence="4">
    <location>
        <position position="344"/>
    </location>
</feature>
<reference evidence="4 5" key="1">
    <citation type="submission" date="2015-08" db="EMBL/GenBank/DDBJ databases">
        <title>The genome of the Asian arowana (Scleropages formosus).</title>
        <authorList>
            <person name="Tan M.H."/>
            <person name="Gan H.M."/>
            <person name="Croft L.J."/>
            <person name="Austin C.M."/>
        </authorList>
    </citation>
    <scope>NUCLEOTIDE SEQUENCE [LARGE SCALE GENOMIC DNA]</scope>
    <source>
        <strain evidence="4">Aro1</strain>
    </source>
</reference>
<evidence type="ECO:0000313" key="5">
    <source>
        <dbReference type="Proteomes" id="UP000034805"/>
    </source>
</evidence>
<dbReference type="Proteomes" id="UP000034805">
    <property type="component" value="Unassembled WGS sequence"/>
</dbReference>
<dbReference type="InterPro" id="IPR013783">
    <property type="entry name" value="Ig-like_fold"/>
</dbReference>
<accession>A0A0P7X1S5</accession>
<dbReference type="SMART" id="SM00409">
    <property type="entry name" value="IG"/>
    <property type="match status" value="3"/>
</dbReference>
<dbReference type="Gene3D" id="2.60.40.10">
    <property type="entry name" value="Immunoglobulins"/>
    <property type="match status" value="3"/>
</dbReference>
<sequence>MDGCVWSTNVNQTPSEHVTHKGGELKISCSHNNNNLQYMYWYRQRVGQTLELIAYIITNGKAEFEKDFKKEEARCDIKKPETLSGSFKMSALRAEDTAVYFCAASQHSGPSSPRSLSKTASVLLGAESQSDVKVSQSPSMMILRAGKTADINCTQSASNSYMYWYQQKTNGPLQFLLYTANSDKATEKGDGIPDRFSVSRKSVAKTELKITQVQAADTAVYYCASSPQYMISAPWHEGAESQSGVKVSQIPHRMMLRAGQTADINCTQSTSNANMYWYQQKTGGPLRFLFYTVNSDEATEKGDGIPDRFSVSRKSVEKTSLKITRVQAADTAVYYCASSPQFII</sequence>
<dbReference type="GO" id="GO:0005886">
    <property type="term" value="C:plasma membrane"/>
    <property type="evidence" value="ECO:0007669"/>
    <property type="project" value="TreeGrafter"/>
</dbReference>
<dbReference type="InterPro" id="IPR050413">
    <property type="entry name" value="TCR_beta_variable"/>
</dbReference>
<feature type="domain" description="Ig-like" evidence="3">
    <location>
        <begin position="132"/>
        <end position="223"/>
    </location>
</feature>
<proteinExistence type="predicted"/>